<dbReference type="Pfam" id="PF17921">
    <property type="entry name" value="Integrase_H2C2"/>
    <property type="match status" value="1"/>
</dbReference>
<protein>
    <recommendedName>
        <fullName evidence="1">RNA-directed DNA polymerase</fullName>
        <ecNumber evidence="1">2.7.7.49</ecNumber>
    </recommendedName>
</protein>
<dbReference type="InterPro" id="IPR050951">
    <property type="entry name" value="Retrovirus_Pol_polyprotein"/>
</dbReference>
<dbReference type="InterPro" id="IPR041588">
    <property type="entry name" value="Integrase_H2C2"/>
</dbReference>
<reference evidence="3 4" key="1">
    <citation type="submission" date="2021-06" db="EMBL/GenBank/DDBJ databases">
        <title>Caerostris extrusa draft genome.</title>
        <authorList>
            <person name="Kono N."/>
            <person name="Arakawa K."/>
        </authorList>
    </citation>
    <scope>NUCLEOTIDE SEQUENCE [LARGE SCALE GENOMIC DNA]</scope>
</reference>
<evidence type="ECO:0000313" key="4">
    <source>
        <dbReference type="Proteomes" id="UP001054945"/>
    </source>
</evidence>
<accession>A0AAV4Q9J0</accession>
<dbReference type="Gene3D" id="1.10.340.70">
    <property type="match status" value="1"/>
</dbReference>
<organism evidence="3 4">
    <name type="scientific">Caerostris extrusa</name>
    <name type="common">Bark spider</name>
    <name type="synonym">Caerostris bankana</name>
    <dbReference type="NCBI Taxonomy" id="172846"/>
    <lineage>
        <taxon>Eukaryota</taxon>
        <taxon>Metazoa</taxon>
        <taxon>Ecdysozoa</taxon>
        <taxon>Arthropoda</taxon>
        <taxon>Chelicerata</taxon>
        <taxon>Arachnida</taxon>
        <taxon>Araneae</taxon>
        <taxon>Araneomorphae</taxon>
        <taxon>Entelegynae</taxon>
        <taxon>Araneoidea</taxon>
        <taxon>Araneidae</taxon>
        <taxon>Caerostris</taxon>
    </lineage>
</organism>
<sequence length="118" mass="13668">MNSGRLLRYATFLIAFDYEVLFKKGIENINGDCLGFVRIHQGRWNPTQRAASSHAKNPSDELHRAHIGIAKMKRLVRRYVYLKRIDKDIEHIPRTCEPYAEIKTNPAKAEIHPGKIKN</sequence>
<evidence type="ECO:0000256" key="1">
    <source>
        <dbReference type="ARBA" id="ARBA00012493"/>
    </source>
</evidence>
<dbReference type="AlphaFoldDB" id="A0AAV4Q9J0"/>
<dbReference type="EC" id="2.7.7.49" evidence="1"/>
<dbReference type="GO" id="GO:0003964">
    <property type="term" value="F:RNA-directed DNA polymerase activity"/>
    <property type="evidence" value="ECO:0007669"/>
    <property type="project" value="UniProtKB-EC"/>
</dbReference>
<evidence type="ECO:0000313" key="3">
    <source>
        <dbReference type="EMBL" id="GIY05686.1"/>
    </source>
</evidence>
<name>A0AAV4Q9J0_CAEEX</name>
<feature type="domain" description="Integrase zinc-binding" evidence="2">
    <location>
        <begin position="61"/>
        <end position="104"/>
    </location>
</feature>
<dbReference type="EMBL" id="BPLR01005867">
    <property type="protein sequence ID" value="GIY05686.1"/>
    <property type="molecule type" value="Genomic_DNA"/>
</dbReference>
<dbReference type="Proteomes" id="UP001054945">
    <property type="component" value="Unassembled WGS sequence"/>
</dbReference>
<dbReference type="PANTHER" id="PTHR37984:SF5">
    <property type="entry name" value="PROTEIN NYNRIN-LIKE"/>
    <property type="match status" value="1"/>
</dbReference>
<proteinExistence type="predicted"/>
<evidence type="ECO:0000259" key="2">
    <source>
        <dbReference type="Pfam" id="PF17921"/>
    </source>
</evidence>
<keyword evidence="4" id="KW-1185">Reference proteome</keyword>
<gene>
    <name evidence="3" type="ORF">CEXT_785991</name>
</gene>
<comment type="caution">
    <text evidence="3">The sequence shown here is derived from an EMBL/GenBank/DDBJ whole genome shotgun (WGS) entry which is preliminary data.</text>
</comment>
<dbReference type="PANTHER" id="PTHR37984">
    <property type="entry name" value="PROTEIN CBG26694"/>
    <property type="match status" value="1"/>
</dbReference>